<evidence type="ECO:0000313" key="1">
    <source>
        <dbReference type="EMBL" id="GAG34930.1"/>
    </source>
</evidence>
<dbReference type="AlphaFoldDB" id="X0WW64"/>
<gene>
    <name evidence="1" type="ORF">S01H1_70615</name>
</gene>
<dbReference type="EMBL" id="BARS01046968">
    <property type="protein sequence ID" value="GAG34930.1"/>
    <property type="molecule type" value="Genomic_DNA"/>
</dbReference>
<organism evidence="1">
    <name type="scientific">marine sediment metagenome</name>
    <dbReference type="NCBI Taxonomy" id="412755"/>
    <lineage>
        <taxon>unclassified sequences</taxon>
        <taxon>metagenomes</taxon>
        <taxon>ecological metagenomes</taxon>
    </lineage>
</organism>
<feature type="non-terminal residue" evidence="1">
    <location>
        <position position="245"/>
    </location>
</feature>
<sequence length="245" mass="27821">ALGLVVYETTEHTKQWDFSAPVEYTYDDLLVDLNDGVRLIPDIEVILIEDYDYEDYYITKALYNPDDRTNKVEALDEDGFGVDENKIFDIIFEEKLTNGDLIRFYIEPEESGEILLCNLGDMCNSPGYGTVNYEGDNEGWYNITISGLSEDIIGFNINHDVGGIEYDYIYATQGNENISIVKALYRPDDKTDKVNALDSDTHEADKSKLFNVIFDNKIDNEDIIALYMESGGADEIYICDYGIAC</sequence>
<comment type="caution">
    <text evidence="1">The sequence shown here is derived from an EMBL/GenBank/DDBJ whole genome shotgun (WGS) entry which is preliminary data.</text>
</comment>
<accession>X0WW64</accession>
<reference evidence="1" key="1">
    <citation type="journal article" date="2014" name="Front. Microbiol.">
        <title>High frequency of phylogenetically diverse reductive dehalogenase-homologous genes in deep subseafloor sedimentary metagenomes.</title>
        <authorList>
            <person name="Kawai M."/>
            <person name="Futagami T."/>
            <person name="Toyoda A."/>
            <person name="Takaki Y."/>
            <person name="Nishi S."/>
            <person name="Hori S."/>
            <person name="Arai W."/>
            <person name="Tsubouchi T."/>
            <person name="Morono Y."/>
            <person name="Uchiyama I."/>
            <person name="Ito T."/>
            <person name="Fujiyama A."/>
            <person name="Inagaki F."/>
            <person name="Takami H."/>
        </authorList>
    </citation>
    <scope>NUCLEOTIDE SEQUENCE</scope>
    <source>
        <strain evidence="1">Expedition CK06-06</strain>
    </source>
</reference>
<protein>
    <submittedName>
        <fullName evidence="1">Uncharacterized protein</fullName>
    </submittedName>
</protein>
<name>X0WW64_9ZZZZ</name>
<proteinExistence type="predicted"/>
<feature type="non-terminal residue" evidence="1">
    <location>
        <position position="1"/>
    </location>
</feature>